<organism evidence="2 3">
    <name type="scientific">Catenuloplanes niger</name>
    <dbReference type="NCBI Taxonomy" id="587534"/>
    <lineage>
        <taxon>Bacteria</taxon>
        <taxon>Bacillati</taxon>
        <taxon>Actinomycetota</taxon>
        <taxon>Actinomycetes</taxon>
        <taxon>Micromonosporales</taxon>
        <taxon>Micromonosporaceae</taxon>
        <taxon>Catenuloplanes</taxon>
    </lineage>
</organism>
<evidence type="ECO:0000256" key="1">
    <source>
        <dbReference type="SAM" id="MobiDB-lite"/>
    </source>
</evidence>
<dbReference type="InterPro" id="IPR036388">
    <property type="entry name" value="WH-like_DNA-bd_sf"/>
</dbReference>
<evidence type="ECO:0008006" key="4">
    <source>
        <dbReference type="Google" id="ProtNLM"/>
    </source>
</evidence>
<accession>A0AAE3ZLJ6</accession>
<evidence type="ECO:0000313" key="3">
    <source>
        <dbReference type="Proteomes" id="UP001183629"/>
    </source>
</evidence>
<evidence type="ECO:0000313" key="2">
    <source>
        <dbReference type="EMBL" id="MDR7320825.1"/>
    </source>
</evidence>
<dbReference type="EMBL" id="JAVDYC010000001">
    <property type="protein sequence ID" value="MDR7320825.1"/>
    <property type="molecule type" value="Genomic_DNA"/>
</dbReference>
<proteinExistence type="predicted"/>
<dbReference type="Gene3D" id="1.10.10.10">
    <property type="entry name" value="Winged helix-like DNA-binding domain superfamily/Winged helix DNA-binding domain"/>
    <property type="match status" value="1"/>
</dbReference>
<sequence length="355" mass="39338">MNVWTRSAQSRQPTASAPVDEPVPAATEEWANGADAHGHLLPAPAIAAPSAEPAGNTLPKPAPTAGIDTRWRRALDDDAALDADLADWRNPASTRLRIAILGPVDVQAAGPPPDERLRFHREIVVYLASRGRHGATGEQLDAALWPDTIVSPRSRRVAISRTRRWLAETPDGEPWLPPNNSIDRTYHLHDGYLLDWHLFRRLRTRAELAGPDGAADLRRALELVRGRPLAGADLTYSTRYRTPYAWLPDSAIQPHHLVSAIVDTVHQYVALCLDTGDLASARWAVDIAWQADQERAEDHPWLDAIRIAYRAGHRSEVRTLLDDLVQARDAEVPEDLTAATYREIITLMPEIVRVG</sequence>
<gene>
    <name evidence="2" type="ORF">J2S44_001075</name>
</gene>
<keyword evidence="3" id="KW-1185">Reference proteome</keyword>
<dbReference type="RefSeq" id="WP_310409484.1">
    <property type="nucleotide sequence ID" value="NZ_JAVDYC010000001.1"/>
</dbReference>
<comment type="caution">
    <text evidence="2">The sequence shown here is derived from an EMBL/GenBank/DDBJ whole genome shotgun (WGS) entry which is preliminary data.</text>
</comment>
<protein>
    <recommendedName>
        <fullName evidence="4">Bacterial transcriptional activator domain-containing protein</fullName>
    </recommendedName>
</protein>
<name>A0AAE3ZLJ6_9ACTN</name>
<dbReference type="AlphaFoldDB" id="A0AAE3ZLJ6"/>
<feature type="region of interest" description="Disordered" evidence="1">
    <location>
        <begin position="1"/>
        <end position="27"/>
    </location>
</feature>
<dbReference type="Proteomes" id="UP001183629">
    <property type="component" value="Unassembled WGS sequence"/>
</dbReference>
<feature type="compositionally biased region" description="Polar residues" evidence="1">
    <location>
        <begin position="1"/>
        <end position="15"/>
    </location>
</feature>
<reference evidence="2 3" key="1">
    <citation type="submission" date="2023-07" db="EMBL/GenBank/DDBJ databases">
        <title>Sequencing the genomes of 1000 actinobacteria strains.</title>
        <authorList>
            <person name="Klenk H.-P."/>
        </authorList>
    </citation>
    <scope>NUCLEOTIDE SEQUENCE [LARGE SCALE GENOMIC DNA]</scope>
    <source>
        <strain evidence="2 3">DSM 44711</strain>
    </source>
</reference>